<dbReference type="EMBL" id="KC246779">
    <property type="protein sequence ID" value="AHF23916.1"/>
    <property type="molecule type" value="Genomic_DNA"/>
</dbReference>
<evidence type="ECO:0000313" key="2">
    <source>
        <dbReference type="EMBL" id="AHF23916.1"/>
    </source>
</evidence>
<evidence type="ECO:0000256" key="1">
    <source>
        <dbReference type="SAM" id="MobiDB-lite"/>
    </source>
</evidence>
<reference evidence="2" key="1">
    <citation type="journal article" date="2013" name="PLoS ONE">
        <title>Metagenomic insights into the carbohydrate-active enzymes carried by the microorganisms adhering to solid digesta in the rumen of cows.</title>
        <authorList>
            <person name="Wang L."/>
            <person name="Hatem A."/>
            <person name="Catalyurek U.V."/>
            <person name="Morrison M."/>
            <person name="Yu Z."/>
        </authorList>
    </citation>
    <scope>NUCLEOTIDE SEQUENCE</scope>
</reference>
<organism evidence="2">
    <name type="scientific">uncultured bacterium Contig1522a</name>
    <dbReference type="NCBI Taxonomy" id="1393448"/>
    <lineage>
        <taxon>Bacteria</taxon>
        <taxon>environmental samples</taxon>
    </lineage>
</organism>
<feature type="region of interest" description="Disordered" evidence="1">
    <location>
        <begin position="1"/>
        <end position="24"/>
    </location>
</feature>
<accession>W0FGW0</accession>
<proteinExistence type="predicted"/>
<sequence length="80" mass="9168">MLFRSFSRLQNPSPDEIVKSQKDPLKRKGYRQLETIRIKPEGKSNPTLAFPGGRIERLSGDRQGRFVFLSDSAARTMNFP</sequence>
<name>W0FGW0_9BACT</name>
<dbReference type="AlphaFoldDB" id="W0FGW0"/>
<protein>
    <submittedName>
        <fullName evidence="2">Uncharacterized protein</fullName>
    </submittedName>
</protein>